<reference evidence="2" key="1">
    <citation type="submission" date="2020-12" db="UniProtKB">
        <authorList>
            <consortium name="WormBaseParasite"/>
        </authorList>
    </citation>
    <scope>IDENTIFICATION</scope>
    <source>
        <strain evidence="2">MHco3</strain>
    </source>
</reference>
<accession>A0A7I4YFY5</accession>
<evidence type="ECO:0000313" key="1">
    <source>
        <dbReference type="Proteomes" id="UP000025227"/>
    </source>
</evidence>
<evidence type="ECO:0000313" key="2">
    <source>
        <dbReference type="WBParaSite" id="HCON_00094240-00001"/>
    </source>
</evidence>
<dbReference type="OrthoDB" id="5877161at2759"/>
<dbReference type="Proteomes" id="UP000025227">
    <property type="component" value="Unplaced"/>
</dbReference>
<dbReference type="WBParaSite" id="HCON_00094240-00001">
    <property type="protein sequence ID" value="HCON_00094240-00001"/>
    <property type="gene ID" value="HCON_00094240"/>
</dbReference>
<sequence length="124" mass="14111">MATRLAHNISAIYQRTRIQSVILLSDSEIALKWLTSYPNESKVGILVKNRVEEIRSIVIPVPVRFGYVKTTDNSADCATRGIDKNSFFDRMWWNGLDFIGKPSEKWPETCRPLVLPTNGDEQAN</sequence>
<dbReference type="AlphaFoldDB" id="A0A7I4YFY5"/>
<keyword evidence="1" id="KW-1185">Reference proteome</keyword>
<protein>
    <submittedName>
        <fullName evidence="2">RNase H domain-containing protein</fullName>
    </submittedName>
</protein>
<organism evidence="1 2">
    <name type="scientific">Haemonchus contortus</name>
    <name type="common">Barber pole worm</name>
    <dbReference type="NCBI Taxonomy" id="6289"/>
    <lineage>
        <taxon>Eukaryota</taxon>
        <taxon>Metazoa</taxon>
        <taxon>Ecdysozoa</taxon>
        <taxon>Nematoda</taxon>
        <taxon>Chromadorea</taxon>
        <taxon>Rhabditida</taxon>
        <taxon>Rhabditina</taxon>
        <taxon>Rhabditomorpha</taxon>
        <taxon>Strongyloidea</taxon>
        <taxon>Trichostrongylidae</taxon>
        <taxon>Haemonchus</taxon>
    </lineage>
</organism>
<name>A0A7I4YFY5_HAECO</name>
<dbReference type="OMA" id="CATRGMD"/>
<proteinExistence type="predicted"/>